<dbReference type="STRING" id="1328759.A0A5C2RU01"/>
<gene>
    <name evidence="4" type="ORF">L227DRAFT_595722</name>
</gene>
<evidence type="ECO:0000256" key="1">
    <source>
        <dbReference type="SAM" id="Phobius"/>
    </source>
</evidence>
<keyword evidence="5" id="KW-1185">Reference proteome</keyword>
<dbReference type="InterPro" id="IPR010730">
    <property type="entry name" value="HET"/>
</dbReference>
<dbReference type="InterPro" id="IPR058525">
    <property type="entry name" value="DUF8212"/>
</dbReference>
<dbReference type="Pfam" id="PF26640">
    <property type="entry name" value="DUF8212"/>
    <property type="match status" value="1"/>
</dbReference>
<evidence type="ECO:0000259" key="3">
    <source>
        <dbReference type="Pfam" id="PF26640"/>
    </source>
</evidence>
<feature type="domain" description="Heterokaryon incompatibility" evidence="2">
    <location>
        <begin position="61"/>
        <end position="151"/>
    </location>
</feature>
<protein>
    <submittedName>
        <fullName evidence="4">HET-domain-containing protein</fullName>
    </submittedName>
</protein>
<sequence length="424" mass="47134">MDYLQVVASTPSCHPLTWHTGISNLTFSLIISNSVLAMWLLSTARAELHYFIGPEVVPGGYAILSHVWGDEEQTFSELRALQKTCSEAGLNPRDHASAKIQRFCELAEARGHKWGWADTCCIEKSSSSDLSEAINSMYRYYSMAEVCYAYLCDVPTGNLLDGPIPSSRKLSTQEAFARSRWHKRGWTLQELIAPDVVVFVSQDWIILGAKADFPTLLYNITGIPHGVLTLVQEPGELGIAHRMSWAANRETTRPEDEAYCLMGIFDVNMPTLYGEGRRAFRRLQEEIMKKSVDTSLFAWHKRYSHEDELAHTRRRTCISGRPRGTSPSLWDAAMPSLRLETPQGPGGRPSRAVPYGSCHTGTAKFFEELMPRRTTARWTISTAGLRTPDCSLTSLTTASTTRRALATCAGSAPALPLLPSDTAR</sequence>
<dbReference type="EMBL" id="ML122298">
    <property type="protein sequence ID" value="RPD55153.1"/>
    <property type="molecule type" value="Genomic_DNA"/>
</dbReference>
<organism evidence="4 5">
    <name type="scientific">Lentinus tigrinus ALCF2SS1-6</name>
    <dbReference type="NCBI Taxonomy" id="1328759"/>
    <lineage>
        <taxon>Eukaryota</taxon>
        <taxon>Fungi</taxon>
        <taxon>Dikarya</taxon>
        <taxon>Basidiomycota</taxon>
        <taxon>Agaricomycotina</taxon>
        <taxon>Agaricomycetes</taxon>
        <taxon>Polyporales</taxon>
        <taxon>Polyporaceae</taxon>
        <taxon>Lentinus</taxon>
    </lineage>
</organism>
<dbReference type="OrthoDB" id="20872at2759"/>
<feature type="transmembrane region" description="Helical" evidence="1">
    <location>
        <begin position="20"/>
        <end position="41"/>
    </location>
</feature>
<keyword evidence="1" id="KW-0812">Transmembrane</keyword>
<keyword evidence="1" id="KW-0472">Membrane</keyword>
<evidence type="ECO:0000259" key="2">
    <source>
        <dbReference type="Pfam" id="PF06985"/>
    </source>
</evidence>
<keyword evidence="1" id="KW-1133">Transmembrane helix</keyword>
<dbReference type="Proteomes" id="UP000313359">
    <property type="component" value="Unassembled WGS sequence"/>
</dbReference>
<dbReference type="PANTHER" id="PTHR10622">
    <property type="entry name" value="HET DOMAIN-CONTAINING PROTEIN"/>
    <property type="match status" value="1"/>
</dbReference>
<name>A0A5C2RU01_9APHY</name>
<evidence type="ECO:0000313" key="4">
    <source>
        <dbReference type="EMBL" id="RPD55153.1"/>
    </source>
</evidence>
<dbReference type="AlphaFoldDB" id="A0A5C2RU01"/>
<proteinExistence type="predicted"/>
<dbReference type="Pfam" id="PF06985">
    <property type="entry name" value="HET"/>
    <property type="match status" value="1"/>
</dbReference>
<feature type="domain" description="DUF8212" evidence="3">
    <location>
        <begin position="278"/>
        <end position="312"/>
    </location>
</feature>
<reference evidence="4" key="1">
    <citation type="journal article" date="2018" name="Genome Biol. Evol.">
        <title>Genomics and development of Lentinus tigrinus, a white-rot wood-decaying mushroom with dimorphic fruiting bodies.</title>
        <authorList>
            <person name="Wu B."/>
            <person name="Xu Z."/>
            <person name="Knudson A."/>
            <person name="Carlson A."/>
            <person name="Chen N."/>
            <person name="Kovaka S."/>
            <person name="LaButti K."/>
            <person name="Lipzen A."/>
            <person name="Pennachio C."/>
            <person name="Riley R."/>
            <person name="Schakwitz W."/>
            <person name="Umezawa K."/>
            <person name="Ohm R.A."/>
            <person name="Grigoriev I.V."/>
            <person name="Nagy L.G."/>
            <person name="Gibbons J."/>
            <person name="Hibbett D."/>
        </authorList>
    </citation>
    <scope>NUCLEOTIDE SEQUENCE [LARGE SCALE GENOMIC DNA]</scope>
    <source>
        <strain evidence="4">ALCF2SS1-6</strain>
    </source>
</reference>
<accession>A0A5C2RU01</accession>
<dbReference type="PANTHER" id="PTHR10622:SF10">
    <property type="entry name" value="HET DOMAIN-CONTAINING PROTEIN"/>
    <property type="match status" value="1"/>
</dbReference>
<evidence type="ECO:0000313" key="5">
    <source>
        <dbReference type="Proteomes" id="UP000313359"/>
    </source>
</evidence>